<feature type="region of interest" description="Disordered" evidence="1">
    <location>
        <begin position="1"/>
        <end position="28"/>
    </location>
</feature>
<evidence type="ECO:0000256" key="1">
    <source>
        <dbReference type="SAM" id="MobiDB-lite"/>
    </source>
</evidence>
<evidence type="ECO:0000313" key="3">
    <source>
        <dbReference type="Proteomes" id="UP000595140"/>
    </source>
</evidence>
<gene>
    <name evidence="2" type="ORF">CCAM_LOCUS23566</name>
</gene>
<name>A0A484LZ03_9ASTE</name>
<reference evidence="2 3" key="1">
    <citation type="submission" date="2018-04" db="EMBL/GenBank/DDBJ databases">
        <authorList>
            <person name="Vogel A."/>
        </authorList>
    </citation>
    <scope>NUCLEOTIDE SEQUENCE [LARGE SCALE GENOMIC DNA]</scope>
</reference>
<keyword evidence="3" id="KW-1185">Reference proteome</keyword>
<proteinExistence type="predicted"/>
<accession>A0A484LZ03</accession>
<evidence type="ECO:0000313" key="2">
    <source>
        <dbReference type="EMBL" id="VFQ81790.1"/>
    </source>
</evidence>
<protein>
    <submittedName>
        <fullName evidence="2">Uncharacterized protein</fullName>
    </submittedName>
</protein>
<dbReference type="EMBL" id="OOIL02002240">
    <property type="protein sequence ID" value="VFQ81790.1"/>
    <property type="molecule type" value="Genomic_DNA"/>
</dbReference>
<feature type="compositionally biased region" description="Basic and acidic residues" evidence="1">
    <location>
        <begin position="1"/>
        <end position="15"/>
    </location>
</feature>
<sequence>MTEIPKPEKPSKKTADEDDVKAVKPSPYDLKSVDTPGLLITQVIRSGEHIDLACREAAEEAVAVTAYYRADVAAGEASLPDAALETE</sequence>
<organism evidence="2 3">
    <name type="scientific">Cuscuta campestris</name>
    <dbReference type="NCBI Taxonomy" id="132261"/>
    <lineage>
        <taxon>Eukaryota</taxon>
        <taxon>Viridiplantae</taxon>
        <taxon>Streptophyta</taxon>
        <taxon>Embryophyta</taxon>
        <taxon>Tracheophyta</taxon>
        <taxon>Spermatophyta</taxon>
        <taxon>Magnoliopsida</taxon>
        <taxon>eudicotyledons</taxon>
        <taxon>Gunneridae</taxon>
        <taxon>Pentapetalae</taxon>
        <taxon>asterids</taxon>
        <taxon>lamiids</taxon>
        <taxon>Solanales</taxon>
        <taxon>Convolvulaceae</taxon>
        <taxon>Cuscuteae</taxon>
        <taxon>Cuscuta</taxon>
        <taxon>Cuscuta subgen. Grammica</taxon>
        <taxon>Cuscuta sect. Cleistogrammica</taxon>
    </lineage>
</organism>
<dbReference type="AlphaFoldDB" id="A0A484LZ03"/>
<dbReference type="Proteomes" id="UP000595140">
    <property type="component" value="Unassembled WGS sequence"/>
</dbReference>